<protein>
    <submittedName>
        <fullName evidence="1">Uncharacterized protein</fullName>
    </submittedName>
</protein>
<proteinExistence type="predicted"/>
<evidence type="ECO:0000313" key="2">
    <source>
        <dbReference type="Proteomes" id="UP000254893"/>
    </source>
</evidence>
<dbReference type="RefSeq" id="WP_115169818.1">
    <property type="nucleotide sequence ID" value="NZ_UGYW01000002.1"/>
</dbReference>
<evidence type="ECO:0000313" key="1">
    <source>
        <dbReference type="EMBL" id="SUJ07152.1"/>
    </source>
</evidence>
<organism evidence="1 2">
    <name type="scientific">Sphingobacterium spiritivorum</name>
    <name type="common">Flavobacterium spiritivorum</name>
    <dbReference type="NCBI Taxonomy" id="258"/>
    <lineage>
        <taxon>Bacteria</taxon>
        <taxon>Pseudomonadati</taxon>
        <taxon>Bacteroidota</taxon>
        <taxon>Sphingobacteriia</taxon>
        <taxon>Sphingobacteriales</taxon>
        <taxon>Sphingobacteriaceae</taxon>
        <taxon>Sphingobacterium</taxon>
    </lineage>
</organism>
<dbReference type="EMBL" id="UGYW01000002">
    <property type="protein sequence ID" value="SUJ07152.1"/>
    <property type="molecule type" value="Genomic_DNA"/>
</dbReference>
<dbReference type="Proteomes" id="UP000254893">
    <property type="component" value="Unassembled WGS sequence"/>
</dbReference>
<dbReference type="InterPro" id="IPR049249">
    <property type="entry name" value="DUF6882"/>
</dbReference>
<dbReference type="AlphaFoldDB" id="A0A380BWC6"/>
<dbReference type="Pfam" id="PF21813">
    <property type="entry name" value="DUF6882"/>
    <property type="match status" value="1"/>
</dbReference>
<name>A0A380BWC6_SPHSI</name>
<sequence length="193" mass="21577">MGFLDKLFKKSVQTTERETPSVPQQHSCKTEEELLELYGGIALEKQLDFGGLIGENNWNVNMQTGTLSFGDALTFPIQVLGTFSHSSETWLWSWANEKAGLSEHLMHEALKLKKYGEENGIDLLRNSTFDFSGHQLHMIGIIASEMSNADAYYIADYGAGAMVVTLTDDRIKIARNNSTQRVMTIFSTVNFSV</sequence>
<gene>
    <name evidence="1" type="ORF">NCTC11388_01731</name>
</gene>
<accession>A0A380BWC6</accession>
<reference evidence="1 2" key="1">
    <citation type="submission" date="2018-06" db="EMBL/GenBank/DDBJ databases">
        <authorList>
            <consortium name="Pathogen Informatics"/>
            <person name="Doyle S."/>
        </authorList>
    </citation>
    <scope>NUCLEOTIDE SEQUENCE [LARGE SCALE GENOMIC DNA]</scope>
    <source>
        <strain evidence="1 2">NCTC11388</strain>
    </source>
</reference>